<proteinExistence type="predicted"/>
<evidence type="ECO:0000313" key="2">
    <source>
        <dbReference type="EMBL" id="KAK5830885.1"/>
    </source>
</evidence>
<feature type="region of interest" description="Disordered" evidence="1">
    <location>
        <begin position="113"/>
        <end position="134"/>
    </location>
</feature>
<dbReference type="EMBL" id="JARKNE010000005">
    <property type="protein sequence ID" value="KAK5830885.1"/>
    <property type="molecule type" value="Genomic_DNA"/>
</dbReference>
<accession>A0ABR0PVD3</accession>
<evidence type="ECO:0000313" key="3">
    <source>
        <dbReference type="Proteomes" id="UP001358586"/>
    </source>
</evidence>
<evidence type="ECO:0000256" key="1">
    <source>
        <dbReference type="SAM" id="MobiDB-lite"/>
    </source>
</evidence>
<sequence length="279" mass="30704">MELKTVSEIVHEIKDKVLETAREAKDEVIETTRQTKGLSMVLAAKRKRNNAVETAKDTAETPWCQMVNNGFGQCTRCFKLLIFCYPFSWFCSIHCISSLKPQRFVGLGGAGDDVRASTGAKDRRGCGGGSREGGDKLSPKGMMLKFFPWFIAFLCTTALSCRKVEGFPILKSQDSYPSKSVAQGHDIHDAGLNRTVSSESEAKGNDKDEYYKQQYHEFFESDKAKSGKGAYGGANVPHHHQGKNAAPSLVSPTCFLLTATLHVILTVTLSLRGLLPKLF</sequence>
<feature type="compositionally biased region" description="Basic and acidic residues" evidence="1">
    <location>
        <begin position="113"/>
        <end position="125"/>
    </location>
</feature>
<protein>
    <submittedName>
        <fullName evidence="2">Uncharacterized protein</fullName>
    </submittedName>
</protein>
<organism evidence="2 3">
    <name type="scientific">Gossypium arboreum</name>
    <name type="common">Tree cotton</name>
    <name type="synonym">Gossypium nanking</name>
    <dbReference type="NCBI Taxonomy" id="29729"/>
    <lineage>
        <taxon>Eukaryota</taxon>
        <taxon>Viridiplantae</taxon>
        <taxon>Streptophyta</taxon>
        <taxon>Embryophyta</taxon>
        <taxon>Tracheophyta</taxon>
        <taxon>Spermatophyta</taxon>
        <taxon>Magnoliopsida</taxon>
        <taxon>eudicotyledons</taxon>
        <taxon>Gunneridae</taxon>
        <taxon>Pentapetalae</taxon>
        <taxon>rosids</taxon>
        <taxon>malvids</taxon>
        <taxon>Malvales</taxon>
        <taxon>Malvaceae</taxon>
        <taxon>Malvoideae</taxon>
        <taxon>Gossypium</taxon>
    </lineage>
</organism>
<reference evidence="2 3" key="1">
    <citation type="submission" date="2023-03" db="EMBL/GenBank/DDBJ databases">
        <title>WGS of Gossypium arboreum.</title>
        <authorList>
            <person name="Yu D."/>
        </authorList>
    </citation>
    <scope>NUCLEOTIDE SEQUENCE [LARGE SCALE GENOMIC DNA]</scope>
    <source>
        <tissue evidence="2">Leaf</tissue>
    </source>
</reference>
<name>A0ABR0PVD3_GOSAR</name>
<keyword evidence="3" id="KW-1185">Reference proteome</keyword>
<dbReference type="Proteomes" id="UP001358586">
    <property type="component" value="Chromosome 5"/>
</dbReference>
<comment type="caution">
    <text evidence="2">The sequence shown here is derived from an EMBL/GenBank/DDBJ whole genome shotgun (WGS) entry which is preliminary data.</text>
</comment>
<gene>
    <name evidence="2" type="ORF">PVK06_014680</name>
</gene>